<feature type="compositionally biased region" description="Polar residues" evidence="6">
    <location>
        <begin position="93"/>
        <end position="106"/>
    </location>
</feature>
<keyword evidence="3" id="KW-0963">Cytoplasm</keyword>
<evidence type="ECO:0000256" key="6">
    <source>
        <dbReference type="SAM" id="MobiDB-lite"/>
    </source>
</evidence>
<comment type="similarity">
    <text evidence="2">Belongs to the TACC family.</text>
</comment>
<accession>A0A183LLH0</accession>
<name>A0A183LLH0_9TREM</name>
<comment type="subcellular location">
    <subcellularLocation>
        <location evidence="1">Cytoplasm</location>
        <location evidence="1">Cytoskeleton</location>
    </subcellularLocation>
</comment>
<evidence type="ECO:0000256" key="1">
    <source>
        <dbReference type="ARBA" id="ARBA00004245"/>
    </source>
</evidence>
<dbReference type="AlphaFoldDB" id="A0A183LLH0"/>
<evidence type="ECO:0000313" key="8">
    <source>
        <dbReference type="Proteomes" id="UP000277204"/>
    </source>
</evidence>
<dbReference type="Pfam" id="PF05010">
    <property type="entry name" value="TACC_C"/>
    <property type="match status" value="1"/>
</dbReference>
<evidence type="ECO:0000313" key="7">
    <source>
        <dbReference type="EMBL" id="VDO62540.1"/>
    </source>
</evidence>
<evidence type="ECO:0000256" key="2">
    <source>
        <dbReference type="ARBA" id="ARBA00009423"/>
    </source>
</evidence>
<evidence type="ECO:0000256" key="3">
    <source>
        <dbReference type="ARBA" id="ARBA00022490"/>
    </source>
</evidence>
<keyword evidence="5" id="KW-0206">Cytoskeleton</keyword>
<proteinExistence type="inferred from homology"/>
<feature type="region of interest" description="Disordered" evidence="6">
    <location>
        <begin position="1"/>
        <end position="170"/>
    </location>
</feature>
<dbReference type="InterPro" id="IPR007707">
    <property type="entry name" value="TACC_C"/>
</dbReference>
<feature type="compositionally biased region" description="Polar residues" evidence="6">
    <location>
        <begin position="204"/>
        <end position="219"/>
    </location>
</feature>
<feature type="region of interest" description="Disordered" evidence="6">
    <location>
        <begin position="187"/>
        <end position="233"/>
    </location>
</feature>
<protein>
    <submittedName>
        <fullName evidence="7">Uncharacterized protein</fullName>
    </submittedName>
</protein>
<evidence type="ECO:0000256" key="5">
    <source>
        <dbReference type="ARBA" id="ARBA00023212"/>
    </source>
</evidence>
<keyword evidence="4" id="KW-0175">Coiled coil</keyword>
<keyword evidence="8" id="KW-1185">Reference proteome</keyword>
<organism evidence="7 8">
    <name type="scientific">Schistosoma margrebowiei</name>
    <dbReference type="NCBI Taxonomy" id="48269"/>
    <lineage>
        <taxon>Eukaryota</taxon>
        <taxon>Metazoa</taxon>
        <taxon>Spiralia</taxon>
        <taxon>Lophotrochozoa</taxon>
        <taxon>Platyhelminthes</taxon>
        <taxon>Trematoda</taxon>
        <taxon>Digenea</taxon>
        <taxon>Strigeidida</taxon>
        <taxon>Schistosomatoidea</taxon>
        <taxon>Schistosomatidae</taxon>
        <taxon>Schistosoma</taxon>
    </lineage>
</organism>
<evidence type="ECO:0000256" key="4">
    <source>
        <dbReference type="ARBA" id="ARBA00023054"/>
    </source>
</evidence>
<gene>
    <name evidence="7" type="ORF">SMRZ_LOCUS4645</name>
</gene>
<dbReference type="GO" id="GO:0005856">
    <property type="term" value="C:cytoskeleton"/>
    <property type="evidence" value="ECO:0007669"/>
    <property type="project" value="UniProtKB-SubCell"/>
</dbReference>
<dbReference type="Proteomes" id="UP000277204">
    <property type="component" value="Unassembled WGS sequence"/>
</dbReference>
<reference evidence="7 8" key="1">
    <citation type="submission" date="2018-11" db="EMBL/GenBank/DDBJ databases">
        <authorList>
            <consortium name="Pathogen Informatics"/>
        </authorList>
    </citation>
    <scope>NUCLEOTIDE SEQUENCE [LARGE SCALE GENOMIC DNA]</scope>
    <source>
        <strain evidence="7 8">Zambia</strain>
    </source>
</reference>
<feature type="compositionally biased region" description="Polar residues" evidence="6">
    <location>
        <begin position="54"/>
        <end position="66"/>
    </location>
</feature>
<sequence>MDDRPVSGVGAYKINWDELDEMSNPFGSGGIGLPAKNQPKSVTKPSAQGDRPNDNTNQPKNLSVDSNPEKLPKKSLQNPQPLPKPLPKSNNSTEVKQSLSPLSSEASPVVVNGQDVPKDVQKGNVPHCNGELLSTPDLQSDIPPDVGNNLEVAQDHSNESDPSLGETMENNVENNNVIPDVMQTSRIDSSTRPASPAQAGMLNKSDTPLVNGKENSQLPPQYPFKSSRDSKSNDTELIALRKERDQLLTTIEEMKHCITEYDRSLQHMVEEKAHSQREVNIPVADLIKERDEAVEELATIEKAFGDLHRRFEKSKQIIEGFKQVCSFVFKRYIF</sequence>
<dbReference type="STRING" id="48269.A0A183LLH0"/>
<dbReference type="EMBL" id="UZAI01001498">
    <property type="protein sequence ID" value="VDO62540.1"/>
    <property type="molecule type" value="Genomic_DNA"/>
</dbReference>